<keyword evidence="4" id="KW-1185">Reference proteome</keyword>
<evidence type="ECO:0000256" key="1">
    <source>
        <dbReference type="SAM" id="MobiDB-lite"/>
    </source>
</evidence>
<name>A0A176Z6I0_9BRAD</name>
<evidence type="ECO:0008006" key="5">
    <source>
        <dbReference type="Google" id="ProtNLM"/>
    </source>
</evidence>
<dbReference type="GeneID" id="32586172"/>
<feature type="compositionally biased region" description="Low complexity" evidence="1">
    <location>
        <begin position="61"/>
        <end position="83"/>
    </location>
</feature>
<gene>
    <name evidence="3" type="ORF">AXW67_13150</name>
</gene>
<keyword evidence="2" id="KW-0732">Signal</keyword>
<dbReference type="AlphaFoldDB" id="A0A176Z6I0"/>
<dbReference type="Proteomes" id="UP000077173">
    <property type="component" value="Unassembled WGS sequence"/>
</dbReference>
<reference evidence="3 4" key="1">
    <citation type="submission" date="2016-02" db="EMBL/GenBank/DDBJ databases">
        <title>Draft genome sequence of the strain BR 10247T Bradyrhizobium neotropicale isolated from nodules of Centrolobium paraense.</title>
        <authorList>
            <person name="Simoes-Araujo J.L."/>
            <person name="Barauna A.C."/>
            <person name="Silva K."/>
            <person name="Zilli J.E."/>
        </authorList>
    </citation>
    <scope>NUCLEOTIDE SEQUENCE [LARGE SCALE GENOMIC DNA]</scope>
    <source>
        <strain evidence="3 4">BR 10247</strain>
    </source>
</reference>
<accession>A0A176Z6I0</accession>
<organism evidence="3 4">
    <name type="scientific">Bradyrhizobium neotropicale</name>
    <dbReference type="NCBI Taxonomy" id="1497615"/>
    <lineage>
        <taxon>Bacteria</taxon>
        <taxon>Pseudomonadati</taxon>
        <taxon>Pseudomonadota</taxon>
        <taxon>Alphaproteobacteria</taxon>
        <taxon>Hyphomicrobiales</taxon>
        <taxon>Nitrobacteraceae</taxon>
        <taxon>Bradyrhizobium</taxon>
    </lineage>
</organism>
<evidence type="ECO:0000313" key="4">
    <source>
        <dbReference type="Proteomes" id="UP000077173"/>
    </source>
</evidence>
<feature type="chain" id="PRO_5008055500" description="Oxidoreductase" evidence="2">
    <location>
        <begin position="24"/>
        <end position="102"/>
    </location>
</feature>
<proteinExistence type="predicted"/>
<evidence type="ECO:0000313" key="3">
    <source>
        <dbReference type="EMBL" id="OAF16329.1"/>
    </source>
</evidence>
<dbReference type="EMBL" id="LSEF01000058">
    <property type="protein sequence ID" value="OAF16329.1"/>
    <property type="molecule type" value="Genomic_DNA"/>
</dbReference>
<evidence type="ECO:0000256" key="2">
    <source>
        <dbReference type="SAM" id="SignalP"/>
    </source>
</evidence>
<feature type="region of interest" description="Disordered" evidence="1">
    <location>
        <begin position="23"/>
        <end position="102"/>
    </location>
</feature>
<sequence>MKLVKTSVIACAVSALIATPVLAQGTSSGAKTGGTVQSKPMQGGTAGSGDEDLSTEQGAPGEKMGMKSTKGTKGAVGTTGSAAPRGTVNDPASGGSASGKRY</sequence>
<feature type="signal peptide" evidence="2">
    <location>
        <begin position="1"/>
        <end position="23"/>
    </location>
</feature>
<feature type="compositionally biased region" description="Polar residues" evidence="1">
    <location>
        <begin position="24"/>
        <end position="40"/>
    </location>
</feature>
<dbReference type="RefSeq" id="WP_063679149.1">
    <property type="nucleotide sequence ID" value="NZ_LSEF01000058.1"/>
</dbReference>
<protein>
    <recommendedName>
        <fullName evidence="5">Oxidoreductase</fullName>
    </recommendedName>
</protein>
<comment type="caution">
    <text evidence="3">The sequence shown here is derived from an EMBL/GenBank/DDBJ whole genome shotgun (WGS) entry which is preliminary data.</text>
</comment>